<protein>
    <submittedName>
        <fullName evidence="2">Uncharacterized protein</fullName>
    </submittedName>
</protein>
<feature type="compositionally biased region" description="Basic residues" evidence="1">
    <location>
        <begin position="95"/>
        <end position="109"/>
    </location>
</feature>
<dbReference type="EMBL" id="CADCWA010000062">
    <property type="protein sequence ID" value="CAA9511653.1"/>
    <property type="molecule type" value="Genomic_DNA"/>
</dbReference>
<feature type="non-terminal residue" evidence="2">
    <location>
        <position position="1"/>
    </location>
</feature>
<organism evidence="2">
    <name type="scientific">uncultured Sphingomonas sp</name>
    <dbReference type="NCBI Taxonomy" id="158754"/>
    <lineage>
        <taxon>Bacteria</taxon>
        <taxon>Pseudomonadati</taxon>
        <taxon>Pseudomonadota</taxon>
        <taxon>Alphaproteobacteria</taxon>
        <taxon>Sphingomonadales</taxon>
        <taxon>Sphingomonadaceae</taxon>
        <taxon>Sphingomonas</taxon>
        <taxon>environmental samples</taxon>
    </lineage>
</organism>
<feature type="non-terminal residue" evidence="2">
    <location>
        <position position="381"/>
    </location>
</feature>
<feature type="compositionally biased region" description="Basic residues" evidence="1">
    <location>
        <begin position="315"/>
        <end position="333"/>
    </location>
</feature>
<sequence>VQLHRPSRPDQPRGRPASAAPRQLRTEGVSRGGDRAGDGRGRLCAVGAGGCAPAAVRLHPCRPDPPDDHQCGTAAFAAAVRTGAGPQHVGPARPDRRRVHLFRRNHAGRVRGTGPAAAAGLGGRPGAAAKFGDRSGHAGARTGSRAQRADLGQCRNDRPGGRRRSAVGPGHRAGGRSLPRGPADALRRGPAAAGPDAVADSGRGDAGCDHRVPPQLAQGSGLGDAVRRCRHRARAVAGGGARCLGDRARRRPRRVRPLPRHLRGRHPGDRPGVRTRDQHRPVDDRRAAGGAADPGQSGDAAAAEPHGRPAAGGNHLRHHRRRHPVRRCGRAARHAADDRGAGAGPPRIPGRGQARGAGERRCSARSSAPADRAGKRSRRPL</sequence>
<name>A0A6J4T2K1_9SPHN</name>
<feature type="region of interest" description="Disordered" evidence="1">
    <location>
        <begin position="82"/>
        <end position="381"/>
    </location>
</feature>
<reference evidence="2" key="1">
    <citation type="submission" date="2020-02" db="EMBL/GenBank/DDBJ databases">
        <authorList>
            <person name="Meier V. D."/>
        </authorList>
    </citation>
    <scope>NUCLEOTIDE SEQUENCE</scope>
    <source>
        <strain evidence="2">AVDCRST_MAG31</strain>
    </source>
</reference>
<feature type="compositionally biased region" description="Basic residues" evidence="1">
    <location>
        <begin position="248"/>
        <end position="265"/>
    </location>
</feature>
<feature type="compositionally biased region" description="Basic and acidic residues" evidence="1">
    <location>
        <begin position="32"/>
        <end position="41"/>
    </location>
</feature>
<feature type="compositionally biased region" description="Basic and acidic residues" evidence="1">
    <location>
        <begin position="202"/>
        <end position="212"/>
    </location>
</feature>
<feature type="compositionally biased region" description="Low complexity" evidence="1">
    <location>
        <begin position="180"/>
        <end position="200"/>
    </location>
</feature>
<evidence type="ECO:0000313" key="2">
    <source>
        <dbReference type="EMBL" id="CAA9511653.1"/>
    </source>
</evidence>
<feature type="compositionally biased region" description="Basic and acidic residues" evidence="1">
    <location>
        <begin position="266"/>
        <end position="287"/>
    </location>
</feature>
<accession>A0A6J4T2K1</accession>
<gene>
    <name evidence="2" type="ORF">AVDCRST_MAG31-930</name>
</gene>
<evidence type="ECO:0000256" key="1">
    <source>
        <dbReference type="SAM" id="MobiDB-lite"/>
    </source>
</evidence>
<dbReference type="AlphaFoldDB" id="A0A6J4T2K1"/>
<proteinExistence type="predicted"/>
<feature type="region of interest" description="Disordered" evidence="1">
    <location>
        <begin position="1"/>
        <end position="42"/>
    </location>
</feature>
<feature type="compositionally biased region" description="Low complexity" evidence="1">
    <location>
        <begin position="288"/>
        <end position="314"/>
    </location>
</feature>